<name>A0A931GKK9_9ACTN</name>
<dbReference type="PROSITE" id="PS51257">
    <property type="entry name" value="PROKAR_LIPOPROTEIN"/>
    <property type="match status" value="1"/>
</dbReference>
<keyword evidence="2" id="KW-0732">Signal</keyword>
<comment type="caution">
    <text evidence="3">The sequence shown here is derived from an EMBL/GenBank/DDBJ whole genome shotgun (WGS) entry which is preliminary data.</text>
</comment>
<dbReference type="RefSeq" id="WP_197009503.1">
    <property type="nucleotide sequence ID" value="NZ_BAABES010000013.1"/>
</dbReference>
<evidence type="ECO:0000313" key="3">
    <source>
        <dbReference type="EMBL" id="MBG6086511.1"/>
    </source>
</evidence>
<protein>
    <recommendedName>
        <fullName evidence="5">Lipoprotein</fullName>
    </recommendedName>
</protein>
<feature type="chain" id="PRO_5038584188" description="Lipoprotein" evidence="2">
    <location>
        <begin position="20"/>
        <end position="139"/>
    </location>
</feature>
<evidence type="ECO:0000256" key="2">
    <source>
        <dbReference type="SAM" id="SignalP"/>
    </source>
</evidence>
<sequence length="139" mass="14361">MIKKFTVLLAVGVLSMATACDDEQASPRPTASGTANAPATSTAATPPPSPTPTSVPTRRPSPDPTVTGSRVIMIDPEGKKYTRKEMVEMAAGMAAVQDKRLPANFCSMSYQQGVAEGGKFPAGKAAFMEACAEGVRLAG</sequence>
<dbReference type="Proteomes" id="UP000614047">
    <property type="component" value="Unassembled WGS sequence"/>
</dbReference>
<dbReference type="EMBL" id="JADOUA010000001">
    <property type="protein sequence ID" value="MBG6086511.1"/>
    <property type="molecule type" value="Genomic_DNA"/>
</dbReference>
<evidence type="ECO:0008006" key="5">
    <source>
        <dbReference type="Google" id="ProtNLM"/>
    </source>
</evidence>
<gene>
    <name evidence="3" type="ORF">IW256_000624</name>
</gene>
<keyword evidence="4" id="KW-1185">Reference proteome</keyword>
<evidence type="ECO:0000313" key="4">
    <source>
        <dbReference type="Proteomes" id="UP000614047"/>
    </source>
</evidence>
<feature type="region of interest" description="Disordered" evidence="1">
    <location>
        <begin position="21"/>
        <end position="77"/>
    </location>
</feature>
<feature type="signal peptide" evidence="2">
    <location>
        <begin position="1"/>
        <end position="19"/>
    </location>
</feature>
<dbReference type="AlphaFoldDB" id="A0A931GKK9"/>
<evidence type="ECO:0000256" key="1">
    <source>
        <dbReference type="SAM" id="MobiDB-lite"/>
    </source>
</evidence>
<organism evidence="3 4">
    <name type="scientific">Actinomadura viridis</name>
    <dbReference type="NCBI Taxonomy" id="58110"/>
    <lineage>
        <taxon>Bacteria</taxon>
        <taxon>Bacillati</taxon>
        <taxon>Actinomycetota</taxon>
        <taxon>Actinomycetes</taxon>
        <taxon>Streptosporangiales</taxon>
        <taxon>Thermomonosporaceae</taxon>
        <taxon>Actinomadura</taxon>
    </lineage>
</organism>
<proteinExistence type="predicted"/>
<accession>A0A931GKK9</accession>
<reference evidence="3" key="1">
    <citation type="submission" date="2020-11" db="EMBL/GenBank/DDBJ databases">
        <title>Sequencing the genomes of 1000 actinobacteria strains.</title>
        <authorList>
            <person name="Klenk H.-P."/>
        </authorList>
    </citation>
    <scope>NUCLEOTIDE SEQUENCE</scope>
    <source>
        <strain evidence="3">DSM 43175</strain>
    </source>
</reference>
<feature type="compositionally biased region" description="Low complexity" evidence="1">
    <location>
        <begin position="29"/>
        <end position="44"/>
    </location>
</feature>